<dbReference type="STRING" id="1798382.A3D77_03120"/>
<dbReference type="AlphaFoldDB" id="A0A1F5ZLL9"/>
<comment type="caution">
    <text evidence="1">The sequence shown here is derived from an EMBL/GenBank/DDBJ whole genome shotgun (WGS) entry which is preliminary data.</text>
</comment>
<proteinExistence type="predicted"/>
<evidence type="ECO:0000313" key="2">
    <source>
        <dbReference type="Proteomes" id="UP000176923"/>
    </source>
</evidence>
<protein>
    <submittedName>
        <fullName evidence="1">Uncharacterized protein</fullName>
    </submittedName>
</protein>
<evidence type="ECO:0000313" key="1">
    <source>
        <dbReference type="EMBL" id="OGG13370.1"/>
    </source>
</evidence>
<sequence length="284" mass="31922">MAKWTYPFGDTIREDSLHVEVIADYGGEHSTDHAFSEVTNHFLRFDTKNKIRHLTEHPVFAFSTIETGFWIGQEALHSQHDNLIIFSNTAPRGDIKWHGEQRQFFACGMLDNGLPIFAVHAGYNLSFIKDRLVGLWVVKTPNEGTQFRSRDYYPEATMAILNGDLKRIGEELDIKKIPDYPKNSIGSVDGYGNLKTTIRKGELSDSVLKSPILRVTINGNSYFVLNTLANGKGKTGDLCMVYGSSGGKNRNFMEFIQMQGRAADVFKIQGPRDNLGEIKIEAVK</sequence>
<dbReference type="Proteomes" id="UP000176923">
    <property type="component" value="Unassembled WGS sequence"/>
</dbReference>
<name>A0A1F5ZLL9_9BACT</name>
<gene>
    <name evidence="1" type="ORF">A3D77_03120</name>
</gene>
<organism evidence="1 2">
    <name type="scientific">Candidatus Gottesmanbacteria bacterium RIFCSPHIGHO2_02_FULL_39_11</name>
    <dbReference type="NCBI Taxonomy" id="1798382"/>
    <lineage>
        <taxon>Bacteria</taxon>
        <taxon>Candidatus Gottesmaniibacteriota</taxon>
    </lineage>
</organism>
<reference evidence="1 2" key="1">
    <citation type="journal article" date="2016" name="Nat. Commun.">
        <title>Thousands of microbial genomes shed light on interconnected biogeochemical processes in an aquifer system.</title>
        <authorList>
            <person name="Anantharaman K."/>
            <person name="Brown C.T."/>
            <person name="Hug L.A."/>
            <person name="Sharon I."/>
            <person name="Castelle C.J."/>
            <person name="Probst A.J."/>
            <person name="Thomas B.C."/>
            <person name="Singh A."/>
            <person name="Wilkins M.J."/>
            <person name="Karaoz U."/>
            <person name="Brodie E.L."/>
            <person name="Williams K.H."/>
            <person name="Hubbard S.S."/>
            <person name="Banfield J.F."/>
        </authorList>
    </citation>
    <scope>NUCLEOTIDE SEQUENCE [LARGE SCALE GENOMIC DNA]</scope>
</reference>
<accession>A0A1F5ZLL9</accession>
<dbReference type="EMBL" id="MFJL01000037">
    <property type="protein sequence ID" value="OGG13370.1"/>
    <property type="molecule type" value="Genomic_DNA"/>
</dbReference>